<dbReference type="PANTHER" id="PTHR34539">
    <property type="entry name" value="T6J4.11 PROTEIN"/>
    <property type="match status" value="1"/>
</dbReference>
<dbReference type="EMBL" id="JANAVB010041816">
    <property type="protein sequence ID" value="KAJ6795675.1"/>
    <property type="molecule type" value="Genomic_DNA"/>
</dbReference>
<feature type="region of interest" description="Disordered" evidence="1">
    <location>
        <begin position="1"/>
        <end position="123"/>
    </location>
</feature>
<sequence length="185" mass="19989">MDSRNKRTRNDDDDGVEESVDWPDVKRIREDLFGILESEPDKDGSDPDPATDDLDSVMRSFEEEIATALPSDPVPVSTPDRNPHHPDLGFLLEASDDELGIPPPEISGGGMADVAASAGDDGGEPTEAVGFAKVWGLEEFYLDFGLGPDDNGVLFDEGLFEFDDGNCGATDFSDPTWLPEFLPAV</sequence>
<name>A0AAX6DVG5_IRIPA</name>
<dbReference type="Proteomes" id="UP001140949">
    <property type="component" value="Unassembled WGS sequence"/>
</dbReference>
<reference evidence="2" key="2">
    <citation type="submission" date="2023-04" db="EMBL/GenBank/DDBJ databases">
        <authorList>
            <person name="Bruccoleri R.E."/>
            <person name="Oakeley E.J."/>
            <person name="Faust A.-M."/>
            <person name="Dessus-Babus S."/>
            <person name="Altorfer M."/>
            <person name="Burckhardt D."/>
            <person name="Oertli M."/>
            <person name="Naumann U."/>
            <person name="Petersen F."/>
            <person name="Wong J."/>
        </authorList>
    </citation>
    <scope>NUCLEOTIDE SEQUENCE</scope>
    <source>
        <strain evidence="2">GSM-AAB239-AS_SAM_17_03QT</strain>
        <tissue evidence="2">Leaf</tissue>
    </source>
</reference>
<feature type="compositionally biased region" description="Acidic residues" evidence="1">
    <location>
        <begin position="11"/>
        <end position="21"/>
    </location>
</feature>
<proteinExistence type="predicted"/>
<feature type="compositionally biased region" description="Basic and acidic residues" evidence="1">
    <location>
        <begin position="1"/>
        <end position="10"/>
    </location>
</feature>
<dbReference type="AlphaFoldDB" id="A0AAX6DVG5"/>
<dbReference type="PANTHER" id="PTHR34539:SF19">
    <property type="entry name" value="T6J4.11 PROTEIN"/>
    <property type="match status" value="1"/>
</dbReference>
<keyword evidence="3" id="KW-1185">Reference proteome</keyword>
<feature type="compositionally biased region" description="Basic and acidic residues" evidence="1">
    <location>
        <begin position="23"/>
        <end position="32"/>
    </location>
</feature>
<evidence type="ECO:0000313" key="3">
    <source>
        <dbReference type="Proteomes" id="UP001140949"/>
    </source>
</evidence>
<organism evidence="2 3">
    <name type="scientific">Iris pallida</name>
    <name type="common">Sweet iris</name>
    <dbReference type="NCBI Taxonomy" id="29817"/>
    <lineage>
        <taxon>Eukaryota</taxon>
        <taxon>Viridiplantae</taxon>
        <taxon>Streptophyta</taxon>
        <taxon>Embryophyta</taxon>
        <taxon>Tracheophyta</taxon>
        <taxon>Spermatophyta</taxon>
        <taxon>Magnoliopsida</taxon>
        <taxon>Liliopsida</taxon>
        <taxon>Asparagales</taxon>
        <taxon>Iridaceae</taxon>
        <taxon>Iridoideae</taxon>
        <taxon>Irideae</taxon>
        <taxon>Iris</taxon>
    </lineage>
</organism>
<protein>
    <submittedName>
        <fullName evidence="2">Uncharacterized protein</fullName>
    </submittedName>
</protein>
<evidence type="ECO:0000256" key="1">
    <source>
        <dbReference type="SAM" id="MobiDB-lite"/>
    </source>
</evidence>
<accession>A0AAX6DVG5</accession>
<reference evidence="2" key="1">
    <citation type="journal article" date="2023" name="GigaByte">
        <title>Genome assembly of the bearded iris, Iris pallida Lam.</title>
        <authorList>
            <person name="Bruccoleri R.E."/>
            <person name="Oakeley E.J."/>
            <person name="Faust A.M.E."/>
            <person name="Altorfer M."/>
            <person name="Dessus-Babus S."/>
            <person name="Burckhardt D."/>
            <person name="Oertli M."/>
            <person name="Naumann U."/>
            <person name="Petersen F."/>
            <person name="Wong J."/>
        </authorList>
    </citation>
    <scope>NUCLEOTIDE SEQUENCE</scope>
    <source>
        <strain evidence="2">GSM-AAB239-AS_SAM_17_03QT</strain>
    </source>
</reference>
<comment type="caution">
    <text evidence="2">The sequence shown here is derived from an EMBL/GenBank/DDBJ whole genome shotgun (WGS) entry which is preliminary data.</text>
</comment>
<gene>
    <name evidence="2" type="ORF">M6B38_225910</name>
</gene>
<evidence type="ECO:0000313" key="2">
    <source>
        <dbReference type="EMBL" id="KAJ6795675.1"/>
    </source>
</evidence>